<dbReference type="eggNOG" id="ENOG502Z7VS">
    <property type="taxonomic scope" value="Bacteria"/>
</dbReference>
<accession>D1PU14</accession>
<dbReference type="InterPro" id="IPR025112">
    <property type="entry name" value="PCMD"/>
</dbReference>
<name>D1PU14_9BACT</name>
<protein>
    <recommendedName>
        <fullName evidence="2">Putative carbohydrate metabolism domain-containing protein</fullName>
    </recommendedName>
</protein>
<dbReference type="OrthoDB" id="1007466at2"/>
<proteinExistence type="predicted"/>
<feature type="chain" id="PRO_5003025176" description="Putative carbohydrate metabolism domain-containing protein" evidence="1">
    <location>
        <begin position="23"/>
        <end position="319"/>
    </location>
</feature>
<reference evidence="3 4" key="1">
    <citation type="submission" date="2009-10" db="EMBL/GenBank/DDBJ databases">
        <authorList>
            <person name="Qin X."/>
            <person name="Bachman B."/>
            <person name="Battles P."/>
            <person name="Bell A."/>
            <person name="Bess C."/>
            <person name="Bickham C."/>
            <person name="Chaboub L."/>
            <person name="Chen D."/>
            <person name="Coyle M."/>
            <person name="Deiros D.R."/>
            <person name="Dinh H."/>
            <person name="Forbes L."/>
            <person name="Fowler G."/>
            <person name="Francisco L."/>
            <person name="Fu Q."/>
            <person name="Gubbala S."/>
            <person name="Hale W."/>
            <person name="Han Y."/>
            <person name="Hemphill L."/>
            <person name="Highlander S.K."/>
            <person name="Hirani K."/>
            <person name="Hogues M."/>
            <person name="Jackson L."/>
            <person name="Jakkamsetti A."/>
            <person name="Javaid M."/>
            <person name="Jiang H."/>
            <person name="Korchina V."/>
            <person name="Kovar C."/>
            <person name="Lara F."/>
            <person name="Lee S."/>
            <person name="Mata R."/>
            <person name="Mathew T."/>
            <person name="Moen C."/>
            <person name="Morales K."/>
            <person name="Munidasa M."/>
            <person name="Nazareth L."/>
            <person name="Ngo R."/>
            <person name="Nguyen L."/>
            <person name="Okwuonu G."/>
            <person name="Ongeri F."/>
            <person name="Patil S."/>
            <person name="Petrosino J."/>
            <person name="Pham C."/>
            <person name="Pham P."/>
            <person name="Pu L.-L."/>
            <person name="Puazo M."/>
            <person name="Raj R."/>
            <person name="Reid J."/>
            <person name="Rouhana J."/>
            <person name="Saada N."/>
            <person name="Shang Y."/>
            <person name="Simmons D."/>
            <person name="Thornton R."/>
            <person name="Warren J."/>
            <person name="Weissenberger G."/>
            <person name="Zhang J."/>
            <person name="Zhang L."/>
            <person name="Zhou C."/>
            <person name="Zhu D."/>
            <person name="Muzny D."/>
            <person name="Worley K."/>
            <person name="Gibbs R."/>
        </authorList>
    </citation>
    <scope>NUCLEOTIDE SEQUENCE [LARGE SCALE GENOMIC DNA]</scope>
    <source>
        <strain evidence="3 4">DSM 17361</strain>
    </source>
</reference>
<feature type="signal peptide" evidence="1">
    <location>
        <begin position="1"/>
        <end position="22"/>
    </location>
</feature>
<keyword evidence="1" id="KW-0732">Signal</keyword>
<feature type="domain" description="Putative carbohydrate metabolism" evidence="2">
    <location>
        <begin position="76"/>
        <end position="318"/>
    </location>
</feature>
<dbReference type="Pfam" id="PF13201">
    <property type="entry name" value="PCMD"/>
    <property type="match status" value="1"/>
</dbReference>
<dbReference type="Gene3D" id="2.60.120.890">
    <property type="entry name" value="BT2081, beta-jelly-roll domain"/>
    <property type="match status" value="1"/>
</dbReference>
<evidence type="ECO:0000259" key="2">
    <source>
        <dbReference type="Pfam" id="PF13201"/>
    </source>
</evidence>
<gene>
    <name evidence="3" type="ORF">HMPREF0645_0449</name>
</gene>
<sequence length="319" mass="34979">MRYIFNSIVAIIACMAAVSANVAGKVVPIRYGDMNRWTIRKVSESGVIGGDSKTLYEIGPNRTISGNKPYVNGGGSPWATSNVMAKVMGVVKASNSVYRDRRGKGWCAKLTTHVESVNMMGLKKVDVLAAGSMFLGDMKEPIGDMKDAPKAINNGIRFTGRPKALRYDYRMQAAGKANRIKLTGFSDKQIVRGRDYATAVLYLQKRTEDKNGNITAKRVGTMVVKYGKSTGGWVNNATYEIMYGDIRKNPHYDAKTMGLRHADYARNSKGKSVLIRETGWAGANEKPTHLMLQFASSHGGAYVGSVGNTLWVDNVRLVY</sequence>
<evidence type="ECO:0000256" key="1">
    <source>
        <dbReference type="SAM" id="SignalP"/>
    </source>
</evidence>
<dbReference type="EMBL" id="ACKS01000022">
    <property type="protein sequence ID" value="EFA45116.1"/>
    <property type="molecule type" value="Genomic_DNA"/>
</dbReference>
<dbReference type="RefSeq" id="WP_007174797.1">
    <property type="nucleotide sequence ID" value="NZ_GG704782.1"/>
</dbReference>
<dbReference type="InterPro" id="IPR038653">
    <property type="entry name" value="Put_CMD_sf"/>
</dbReference>
<keyword evidence="4" id="KW-1185">Reference proteome</keyword>
<dbReference type="HOGENOM" id="CLU_859578_0_0_10"/>
<dbReference type="Proteomes" id="UP000003160">
    <property type="component" value="Unassembled WGS sequence"/>
</dbReference>
<dbReference type="AlphaFoldDB" id="D1PU14"/>
<evidence type="ECO:0000313" key="4">
    <source>
        <dbReference type="Proteomes" id="UP000003160"/>
    </source>
</evidence>
<comment type="caution">
    <text evidence="3">The sequence shown here is derived from an EMBL/GenBank/DDBJ whole genome shotgun (WGS) entry which is preliminary data.</text>
</comment>
<evidence type="ECO:0000313" key="3">
    <source>
        <dbReference type="EMBL" id="EFA45116.1"/>
    </source>
</evidence>
<organism evidence="3 4">
    <name type="scientific">Hallella bergensis DSM 17361</name>
    <dbReference type="NCBI Taxonomy" id="585502"/>
    <lineage>
        <taxon>Bacteria</taxon>
        <taxon>Pseudomonadati</taxon>
        <taxon>Bacteroidota</taxon>
        <taxon>Bacteroidia</taxon>
        <taxon>Bacteroidales</taxon>
        <taxon>Prevotellaceae</taxon>
        <taxon>Hallella</taxon>
    </lineage>
</organism>